<dbReference type="AlphaFoldDB" id="A0A0P7B550"/>
<name>A0A0P7B550_9HYPO</name>
<sequence>MASKPICQIVAPVGMLGYGFDEVLTTYELARLVPTGIPTAIILDSGSTDSGPEKLALGATTCPRSAYVKDLTKLIRLVHTFRVPLIFGSAGGDGTDEHVKLMGEIIEEIAAQDENNDYHIKAISIFAGIDKTTILKRLHAGSITGCGPCVPPLTASAVEESRRVVAQIGPEPFIDAMEAHPDFNVIIGGRAYDPAPYAAYAAFQLKQQHGDDAGSEDIQERYGGFLHMGKIMECGGHCSTPKSPGAVATVYASGVFDIRPMSPGSRCTPFSVAAHALYENARPDILRGPGGALHLQKTKYDQLEDGRTVRVSGSRYISSKAQGLPYQFKLEAARVVGYRSMFMGSVRDHILISQIDDLLVRIKKYVAEQHPESSGKWELDFHLYGKGQSTAQGPGELFVICEVLAESQPLATSLASKARVAMIHGPYPGMKATAGNFAFGIGGRMEIELGPCAKFAVYHLMDLEPGEERLALGDTNARVKIDDRLIHSSVAAIGKGQPLPPTAEFRASIAHLRDTLSEPSISSATFVVNQPPRTGPVIAPKTLSDVAQTLRSKNAGPFDITIDVIFTSEAMFNSIIKSNLLSPDTVAKALGVAKEDIVWMGFFKPALAFKVTIPRFRAGKKTPAGGFMENDVHGSQQHLGLATLKLPTPVVSSPVKFVLSQPWHNLVVSAAAICGMSTIALAKYLVKEKLI</sequence>
<gene>
    <name evidence="3" type="ORF">AK830_g10775</name>
</gene>
<evidence type="ECO:0000259" key="1">
    <source>
        <dbReference type="Pfam" id="PF07287"/>
    </source>
</evidence>
<accession>A0A0P7B550</accession>
<feature type="domain" description="Acyclic terpene utilisation N-terminal" evidence="1">
    <location>
        <begin position="163"/>
        <end position="432"/>
    </location>
</feature>
<dbReference type="Pfam" id="PF07287">
    <property type="entry name" value="AtuA"/>
    <property type="match status" value="1"/>
</dbReference>
<dbReference type="Proteomes" id="UP000050424">
    <property type="component" value="Unassembled WGS sequence"/>
</dbReference>
<evidence type="ECO:0000313" key="4">
    <source>
        <dbReference type="Proteomes" id="UP000050424"/>
    </source>
</evidence>
<evidence type="ECO:0000313" key="3">
    <source>
        <dbReference type="EMBL" id="KPM35795.1"/>
    </source>
</evidence>
<protein>
    <recommendedName>
        <fullName evidence="5">Caib baif family enzyme</fullName>
    </recommendedName>
</protein>
<keyword evidence="4" id="KW-1185">Reference proteome</keyword>
<reference evidence="3 4" key="1">
    <citation type="submission" date="2015-09" db="EMBL/GenBank/DDBJ databases">
        <title>Draft genome of a European isolate of the apple canker pathogen Neonectria ditissima.</title>
        <authorList>
            <person name="Gomez-Cortecero A."/>
            <person name="Harrison R.J."/>
            <person name="Armitage A.D."/>
        </authorList>
    </citation>
    <scope>NUCLEOTIDE SEQUENCE [LARGE SCALE GENOMIC DNA]</scope>
    <source>
        <strain evidence="3 4">R09/05</strain>
    </source>
</reference>
<dbReference type="EMBL" id="LKCW01000232">
    <property type="protein sequence ID" value="KPM35795.1"/>
    <property type="molecule type" value="Genomic_DNA"/>
</dbReference>
<feature type="domain" description="DUF4387" evidence="2">
    <location>
        <begin position="543"/>
        <end position="644"/>
    </location>
</feature>
<organism evidence="3 4">
    <name type="scientific">Neonectria ditissima</name>
    <dbReference type="NCBI Taxonomy" id="78410"/>
    <lineage>
        <taxon>Eukaryota</taxon>
        <taxon>Fungi</taxon>
        <taxon>Dikarya</taxon>
        <taxon>Ascomycota</taxon>
        <taxon>Pezizomycotina</taxon>
        <taxon>Sordariomycetes</taxon>
        <taxon>Hypocreomycetidae</taxon>
        <taxon>Hypocreales</taxon>
        <taxon>Nectriaceae</taxon>
        <taxon>Neonectria</taxon>
    </lineage>
</organism>
<dbReference type="InterPro" id="IPR010839">
    <property type="entry name" value="AtuA_N"/>
</dbReference>
<dbReference type="InterPro" id="IPR025496">
    <property type="entry name" value="DUF4387"/>
</dbReference>
<dbReference type="OrthoDB" id="5863171at2759"/>
<comment type="caution">
    <text evidence="3">The sequence shown here is derived from an EMBL/GenBank/DDBJ whole genome shotgun (WGS) entry which is preliminary data.</text>
</comment>
<evidence type="ECO:0008006" key="5">
    <source>
        <dbReference type="Google" id="ProtNLM"/>
    </source>
</evidence>
<dbReference type="STRING" id="78410.A0A0P7B550"/>
<evidence type="ECO:0000259" key="2">
    <source>
        <dbReference type="Pfam" id="PF14330"/>
    </source>
</evidence>
<proteinExistence type="predicted"/>
<dbReference type="Pfam" id="PF14330">
    <property type="entry name" value="DUF4387"/>
    <property type="match status" value="1"/>
</dbReference>